<gene>
    <name evidence="4" type="primary">LOC114329275</name>
</gene>
<name>A0A6P7FM29_DIAVI</name>
<dbReference type="Gene3D" id="3.15.10.30">
    <property type="entry name" value="Haemolymph juvenile hormone binding protein"/>
    <property type="match status" value="1"/>
</dbReference>
<feature type="signal peptide" evidence="1">
    <location>
        <begin position="1"/>
        <end position="18"/>
    </location>
</feature>
<reference evidence="2" key="2">
    <citation type="submission" date="2025-05" db="UniProtKB">
        <authorList>
            <consortium name="EnsemblMetazoa"/>
        </authorList>
    </citation>
    <scope>IDENTIFICATION</scope>
</reference>
<sequence length="231" mass="25617">MFVPKMLLVLGFALLASAGKDLDYGMEVLRCANKAMRPGVPELGVPQHDPFVAFSKNISWHGDIGVASTSIDIDTLRWYGLADWNVTAKQINDDADNVAVFDWVNRWPVFTISGNYRATVKELFLTQHYKGSFKMVMEKPVWTGKISANKIQPNATVNDFTVKWHVDDVDVDISGLGLIGDATAVAIQTGVKTALNTGLIGNVVGDFLKMRFNTVWYPTGKLWDLMAWCKS</sequence>
<dbReference type="EnsemblMetazoa" id="XM_028278319.2">
    <property type="protein sequence ID" value="XP_028134120.1"/>
    <property type="gene ID" value="LOC114329275"/>
</dbReference>
<protein>
    <submittedName>
        <fullName evidence="4">Uncharacterized protein LOC114329275</fullName>
    </submittedName>
</protein>
<evidence type="ECO:0000313" key="2">
    <source>
        <dbReference type="EnsemblMetazoa" id="XP_028134120.1"/>
    </source>
</evidence>
<feature type="chain" id="PRO_5027789671" evidence="1">
    <location>
        <begin position="19"/>
        <end position="231"/>
    </location>
</feature>
<proteinExistence type="predicted"/>
<dbReference type="RefSeq" id="XP_028134120.1">
    <property type="nucleotide sequence ID" value="XM_028278319.1"/>
</dbReference>
<dbReference type="Pfam" id="PF06585">
    <property type="entry name" value="JHBP"/>
    <property type="match status" value="1"/>
</dbReference>
<dbReference type="Proteomes" id="UP001652700">
    <property type="component" value="Unplaced"/>
</dbReference>
<dbReference type="InterPro" id="IPR038606">
    <property type="entry name" value="To_sf"/>
</dbReference>
<keyword evidence="3" id="KW-1185">Reference proteome</keyword>
<dbReference type="KEGG" id="dvv:114329275"/>
<evidence type="ECO:0000313" key="3">
    <source>
        <dbReference type="Proteomes" id="UP001652700"/>
    </source>
</evidence>
<organism evidence="4">
    <name type="scientific">Diabrotica virgifera virgifera</name>
    <name type="common">western corn rootworm</name>
    <dbReference type="NCBI Taxonomy" id="50390"/>
    <lineage>
        <taxon>Eukaryota</taxon>
        <taxon>Metazoa</taxon>
        <taxon>Ecdysozoa</taxon>
        <taxon>Arthropoda</taxon>
        <taxon>Hexapoda</taxon>
        <taxon>Insecta</taxon>
        <taxon>Pterygota</taxon>
        <taxon>Neoptera</taxon>
        <taxon>Endopterygota</taxon>
        <taxon>Coleoptera</taxon>
        <taxon>Polyphaga</taxon>
        <taxon>Cucujiformia</taxon>
        <taxon>Chrysomeloidea</taxon>
        <taxon>Chrysomelidae</taxon>
        <taxon>Galerucinae</taxon>
        <taxon>Diabroticina</taxon>
        <taxon>Diabroticites</taxon>
        <taxon>Diabrotica</taxon>
    </lineage>
</organism>
<reference evidence="4" key="1">
    <citation type="submission" date="2025-04" db="UniProtKB">
        <authorList>
            <consortium name="RefSeq"/>
        </authorList>
    </citation>
    <scope>IDENTIFICATION</scope>
    <source>
        <tissue evidence="4">Whole insect</tissue>
    </source>
</reference>
<dbReference type="InParanoid" id="A0A6P7FM29"/>
<evidence type="ECO:0000256" key="1">
    <source>
        <dbReference type="SAM" id="SignalP"/>
    </source>
</evidence>
<evidence type="ECO:0000313" key="4">
    <source>
        <dbReference type="RefSeq" id="XP_028134120.1"/>
    </source>
</evidence>
<dbReference type="OrthoDB" id="6759118at2759"/>
<keyword evidence="1" id="KW-0732">Signal</keyword>
<dbReference type="GeneID" id="114329275"/>
<dbReference type="AlphaFoldDB" id="A0A6P7FM29"/>
<dbReference type="InterPro" id="IPR010562">
    <property type="entry name" value="Haemolymph_juvenile_hormone-bd"/>
</dbReference>
<accession>A0A6P7FM29</accession>